<dbReference type="AlphaFoldDB" id="A0A067P163"/>
<feature type="compositionally biased region" description="Pro residues" evidence="1">
    <location>
        <begin position="768"/>
        <end position="777"/>
    </location>
</feature>
<protein>
    <submittedName>
        <fullName evidence="2">Uncharacterized protein</fullName>
    </submittedName>
</protein>
<proteinExistence type="predicted"/>
<accession>A0A067P163</accession>
<feature type="compositionally biased region" description="Polar residues" evidence="1">
    <location>
        <begin position="864"/>
        <end position="873"/>
    </location>
</feature>
<dbReference type="VEuPathDB" id="FungiDB:PLEOSDRAFT_154841"/>
<feature type="compositionally biased region" description="Polar residues" evidence="1">
    <location>
        <begin position="812"/>
        <end position="835"/>
    </location>
</feature>
<sequence length="891" mass="100880">MNTDSRRFTSPRLLPDAGYYDDPGPIPFLSKLILSGDRPKNARDVSIAGRRFELWSPNSRRLPFYPGIKVPGVDLEDLARGKKRYDGHLGPLDPTYHPQHYQPRRPYLPFIRRHSRLNPPSLYPEFVSPFDGNETWVTEYTGGRKEGRVPEEYIRVLTNRSRRLSEEMGSLRDAMRASASLEKRLLWKYRPQFPAESHVSSLRDLDTFEEAVDLITEMQRGIKMRDAWIRYARLKDQAPLDTSDLPYIFTVEGNEAFMGVWMSDEVFEDALLYLTRSGVACFFLHEYTPEENRFHHRTHSQLPEPGMQNYSLISNEDGPWRQIVKRSNLRALTLGVDESVGRLRSLPGYAPQQGSLSLSNRQGYREPSLRCEDRVPLPYTLRELERRPVTPITMWSNLDGLNEDAEYVPSRKSVLARQEAESRKEREKTPWTFWISVRNDKGELEITKATAAPVGLVAEGRLPWFDRELRREIFLREEEVPPFSELQEGFGRPAPAARYLDKSGGWSHSVARSQWIYETRNPSQTVQGSQGSTVLTQASKDVNDKNLPLGTSSLSSYRSSPGEATTAPPSSAPDRDGLAQRADQEINAAIAKLRSSLHSSSSSSVSLRLPTLIDSESHSMRPTQSERAAELYGTYHSELSAFWRIDGLPKDISSFDELLALLKKAARRIPFAIEQILRTWRDGHAVYWLRFGGPEQALRARGYLTGTKSSESDGLDGPLVPESTYKLAVTEVRHPEERPVSPTAYWNLPIGLDERFAEEPGTLSSSSPLPPSVPAPLPHSASMAMAILSSDNLKLNNPDTLAPLARSPPSPEQSQTTKKSRVNSPPRQFIASRSTRTTRENIIPNRPRTHRSLAERIAPELPETSGTTSSTTRPKGPESRSYHNRYRYHKK</sequence>
<feature type="compositionally biased region" description="Basic residues" evidence="1">
    <location>
        <begin position="882"/>
        <end position="891"/>
    </location>
</feature>
<evidence type="ECO:0000313" key="2">
    <source>
        <dbReference type="EMBL" id="KDQ30147.1"/>
    </source>
</evidence>
<feature type="region of interest" description="Disordered" evidence="1">
    <location>
        <begin position="758"/>
        <end position="777"/>
    </location>
</feature>
<feature type="region of interest" description="Disordered" evidence="1">
    <location>
        <begin position="537"/>
        <end position="579"/>
    </location>
</feature>
<organism evidence="2 3">
    <name type="scientific">Pleurotus ostreatus (strain PC15)</name>
    <name type="common">Oyster mushroom</name>
    <dbReference type="NCBI Taxonomy" id="1137138"/>
    <lineage>
        <taxon>Eukaryota</taxon>
        <taxon>Fungi</taxon>
        <taxon>Dikarya</taxon>
        <taxon>Basidiomycota</taxon>
        <taxon>Agaricomycotina</taxon>
        <taxon>Agaricomycetes</taxon>
        <taxon>Agaricomycetidae</taxon>
        <taxon>Agaricales</taxon>
        <taxon>Pleurotineae</taxon>
        <taxon>Pleurotaceae</taxon>
        <taxon>Pleurotus</taxon>
    </lineage>
</organism>
<name>A0A067P163_PLEO1</name>
<gene>
    <name evidence="2" type="ORF">PLEOSDRAFT_154841</name>
</gene>
<feature type="region of interest" description="Disordered" evidence="1">
    <location>
        <begin position="794"/>
        <end position="891"/>
    </location>
</feature>
<dbReference type="Proteomes" id="UP000027073">
    <property type="component" value="Unassembled WGS sequence"/>
</dbReference>
<reference evidence="3" key="1">
    <citation type="journal article" date="2014" name="Proc. Natl. Acad. Sci. U.S.A.">
        <title>Extensive sampling of basidiomycete genomes demonstrates inadequacy of the white-rot/brown-rot paradigm for wood decay fungi.</title>
        <authorList>
            <person name="Riley R."/>
            <person name="Salamov A.A."/>
            <person name="Brown D.W."/>
            <person name="Nagy L.G."/>
            <person name="Floudas D."/>
            <person name="Held B.W."/>
            <person name="Levasseur A."/>
            <person name="Lombard V."/>
            <person name="Morin E."/>
            <person name="Otillar R."/>
            <person name="Lindquist E.A."/>
            <person name="Sun H."/>
            <person name="LaButti K.M."/>
            <person name="Schmutz J."/>
            <person name="Jabbour D."/>
            <person name="Luo H."/>
            <person name="Baker S.E."/>
            <person name="Pisabarro A.G."/>
            <person name="Walton J.D."/>
            <person name="Blanchette R.A."/>
            <person name="Henrissat B."/>
            <person name="Martin F."/>
            <person name="Cullen D."/>
            <person name="Hibbett D.S."/>
            <person name="Grigoriev I.V."/>
        </authorList>
    </citation>
    <scope>NUCLEOTIDE SEQUENCE [LARGE SCALE GENOMIC DNA]</scope>
    <source>
        <strain evidence="3">PC15</strain>
    </source>
</reference>
<dbReference type="EMBL" id="KL198006">
    <property type="protein sequence ID" value="KDQ30147.1"/>
    <property type="molecule type" value="Genomic_DNA"/>
</dbReference>
<dbReference type="InParanoid" id="A0A067P163"/>
<dbReference type="OrthoDB" id="3066419at2759"/>
<dbReference type="HOGENOM" id="CLU_335897_0_0_1"/>
<evidence type="ECO:0000256" key="1">
    <source>
        <dbReference type="SAM" id="MobiDB-lite"/>
    </source>
</evidence>
<evidence type="ECO:0000313" key="3">
    <source>
        <dbReference type="Proteomes" id="UP000027073"/>
    </source>
</evidence>